<accession>A0ABU5NDE0</accession>
<gene>
    <name evidence="9" type="ORF">Megvenef_01176</name>
</gene>
<evidence type="ECO:0000256" key="7">
    <source>
        <dbReference type="RuleBase" id="RU000416"/>
    </source>
</evidence>
<dbReference type="SUPFAM" id="SSF53335">
    <property type="entry name" value="S-adenosyl-L-methionine-dependent methyltransferases"/>
    <property type="match status" value="1"/>
</dbReference>
<organism evidence="9 10">
    <name type="scientific">Candidatus Megaera venefica</name>
    <dbReference type="NCBI Taxonomy" id="2055910"/>
    <lineage>
        <taxon>Bacteria</taxon>
        <taxon>Pseudomonadati</taxon>
        <taxon>Pseudomonadota</taxon>
        <taxon>Alphaproteobacteria</taxon>
        <taxon>Rickettsiales</taxon>
        <taxon>Rickettsiaceae</taxon>
        <taxon>Candidatus Megaera</taxon>
    </lineage>
</organism>
<dbReference type="Gene3D" id="3.40.50.150">
    <property type="entry name" value="Vaccinia Virus protein VP39"/>
    <property type="match status" value="1"/>
</dbReference>
<dbReference type="PROSITE" id="PS51679">
    <property type="entry name" value="SAM_MT_C5"/>
    <property type="match status" value="1"/>
</dbReference>
<keyword evidence="1 6" id="KW-0489">Methyltransferase</keyword>
<dbReference type="Pfam" id="PF00145">
    <property type="entry name" value="DNA_methylase"/>
    <property type="match status" value="1"/>
</dbReference>
<dbReference type="InterPro" id="IPR050750">
    <property type="entry name" value="C5-MTase"/>
</dbReference>
<evidence type="ECO:0000256" key="4">
    <source>
        <dbReference type="ARBA" id="ARBA00022747"/>
    </source>
</evidence>
<dbReference type="InterPro" id="IPR001525">
    <property type="entry name" value="C5_MeTfrase"/>
</dbReference>
<dbReference type="PROSITE" id="PS00094">
    <property type="entry name" value="C5_MTASE_1"/>
    <property type="match status" value="1"/>
</dbReference>
<dbReference type="InterPro" id="IPR029063">
    <property type="entry name" value="SAM-dependent_MTases_sf"/>
</dbReference>
<evidence type="ECO:0000256" key="3">
    <source>
        <dbReference type="ARBA" id="ARBA00022691"/>
    </source>
</evidence>
<keyword evidence="3 6" id="KW-0949">S-adenosyl-L-methionine</keyword>
<dbReference type="Proteomes" id="UP001291687">
    <property type="component" value="Unassembled WGS sequence"/>
</dbReference>
<dbReference type="EC" id="2.1.1.37" evidence="8"/>
<dbReference type="EMBL" id="JARJFB010000095">
    <property type="protein sequence ID" value="MEA0971203.1"/>
    <property type="molecule type" value="Genomic_DNA"/>
</dbReference>
<dbReference type="GO" id="GO:0032259">
    <property type="term" value="P:methylation"/>
    <property type="evidence" value="ECO:0007669"/>
    <property type="project" value="UniProtKB-KW"/>
</dbReference>
<dbReference type="PANTHER" id="PTHR46098">
    <property type="entry name" value="TRNA (CYTOSINE(38)-C(5))-METHYLTRANSFERASE"/>
    <property type="match status" value="1"/>
</dbReference>
<dbReference type="RefSeq" id="WP_322777107.1">
    <property type="nucleotide sequence ID" value="NZ_JARJFB010000095.1"/>
</dbReference>
<keyword evidence="10" id="KW-1185">Reference proteome</keyword>
<evidence type="ECO:0000256" key="5">
    <source>
        <dbReference type="ARBA" id="ARBA00047422"/>
    </source>
</evidence>
<feature type="active site" evidence="6">
    <location>
        <position position="79"/>
    </location>
</feature>
<dbReference type="InterPro" id="IPR018117">
    <property type="entry name" value="C5_DNA_meth_AS"/>
</dbReference>
<dbReference type="GO" id="GO:0008168">
    <property type="term" value="F:methyltransferase activity"/>
    <property type="evidence" value="ECO:0007669"/>
    <property type="project" value="UniProtKB-KW"/>
</dbReference>
<dbReference type="PRINTS" id="PR00105">
    <property type="entry name" value="C5METTRFRASE"/>
</dbReference>
<reference evidence="9 10" key="1">
    <citation type="submission" date="2023-03" db="EMBL/GenBank/DDBJ databases">
        <title>Host association and intracellularity evolved multiple times independently in the Rickettsiales.</title>
        <authorList>
            <person name="Castelli M."/>
            <person name="Nardi T."/>
            <person name="Gammuto L."/>
            <person name="Bellinzona G."/>
            <person name="Sabaneyeva E."/>
            <person name="Potekhin A."/>
            <person name="Serra V."/>
            <person name="Petroni G."/>
            <person name="Sassera D."/>
        </authorList>
    </citation>
    <scope>NUCLEOTIDE SEQUENCE [LARGE SCALE GENOMIC DNA]</scope>
    <source>
        <strain evidence="9 10">Sr 2-6</strain>
    </source>
</reference>
<keyword evidence="2 6" id="KW-0808">Transferase</keyword>
<evidence type="ECO:0000256" key="6">
    <source>
        <dbReference type="PROSITE-ProRule" id="PRU01016"/>
    </source>
</evidence>
<sequence>MLKKSLSVFDVFSGIGGFSLGLEKAGMQTVAFCEKDSFCQKILKTHWRDIPIFPDISKLTKDDFKTLKQIDIIAGGFPCQDISCAGKQVGINGSRSGLWKEFKRLINELKPRYAIIENVANLRSKGLVAVLQDLWEIGYDAEWHCIPASAFGAPHRRDRIWIMAYPTCIGKVGLSVGKDETESTLGDGCKNATDADCKRCDCGRYNRQGGYLQDDFERKYSEAHQEWDIGESGISKTCKILSDPNCLRLQGYWGSQETSAICKQEQISLYYRTRGIEQWGAEPESIARLKEGRLNPDWVEWLMGFPSSWTESGSRRQRLMALGNAVVPLIPEFLGEAIISSFENNYNQ</sequence>
<comment type="similarity">
    <text evidence="6 7">Belongs to the class I-like SAM-binding methyltransferase superfamily. C5-methyltransferase family.</text>
</comment>
<protein>
    <recommendedName>
        <fullName evidence="8">Cytosine-specific methyltransferase</fullName>
        <ecNumber evidence="8">2.1.1.37</ecNumber>
    </recommendedName>
</protein>
<evidence type="ECO:0000313" key="10">
    <source>
        <dbReference type="Proteomes" id="UP001291687"/>
    </source>
</evidence>
<dbReference type="NCBIfam" id="TIGR00675">
    <property type="entry name" value="dcm"/>
    <property type="match status" value="1"/>
</dbReference>
<keyword evidence="4" id="KW-0680">Restriction system</keyword>
<evidence type="ECO:0000313" key="9">
    <source>
        <dbReference type="EMBL" id="MEA0971203.1"/>
    </source>
</evidence>
<evidence type="ECO:0000256" key="8">
    <source>
        <dbReference type="RuleBase" id="RU000417"/>
    </source>
</evidence>
<dbReference type="PANTHER" id="PTHR46098:SF1">
    <property type="entry name" value="TRNA (CYTOSINE(38)-C(5))-METHYLTRANSFERASE"/>
    <property type="match status" value="1"/>
</dbReference>
<comment type="catalytic activity">
    <reaction evidence="5 8">
        <text>a 2'-deoxycytidine in DNA + S-adenosyl-L-methionine = a 5-methyl-2'-deoxycytidine in DNA + S-adenosyl-L-homocysteine + H(+)</text>
        <dbReference type="Rhea" id="RHEA:13681"/>
        <dbReference type="Rhea" id="RHEA-COMP:11369"/>
        <dbReference type="Rhea" id="RHEA-COMP:11370"/>
        <dbReference type="ChEBI" id="CHEBI:15378"/>
        <dbReference type="ChEBI" id="CHEBI:57856"/>
        <dbReference type="ChEBI" id="CHEBI:59789"/>
        <dbReference type="ChEBI" id="CHEBI:85452"/>
        <dbReference type="ChEBI" id="CHEBI:85454"/>
        <dbReference type="EC" id="2.1.1.37"/>
    </reaction>
</comment>
<comment type="caution">
    <text evidence="9">The sequence shown here is derived from an EMBL/GenBank/DDBJ whole genome shotgun (WGS) entry which is preliminary data.</text>
</comment>
<evidence type="ECO:0000256" key="2">
    <source>
        <dbReference type="ARBA" id="ARBA00022679"/>
    </source>
</evidence>
<proteinExistence type="inferred from homology"/>
<name>A0ABU5NDE0_9RICK</name>
<evidence type="ECO:0000256" key="1">
    <source>
        <dbReference type="ARBA" id="ARBA00022603"/>
    </source>
</evidence>